<feature type="transmembrane region" description="Helical" evidence="1">
    <location>
        <begin position="61"/>
        <end position="82"/>
    </location>
</feature>
<sequence>MRVLLRVLAPLLGLALAAVGVLLVIEVVAAWVRTPATTGLLVPWPDWRASLEALTWANTPVPAIAIGVAVLGLLLLLVGLLARRHDIALSSPAPEVTVTTSPRVLARLVGRRVRAADGVAAASVTATGRKVSVGAQAWNDAGPELRGSVTSTVDELLDELPLARRPRVAVTVQERKGPR</sequence>
<gene>
    <name evidence="3" type="ORF">PHY01_07580</name>
</gene>
<dbReference type="Proteomes" id="UP000320338">
    <property type="component" value="Unassembled WGS sequence"/>
</dbReference>
<organism evidence="3 4">
    <name type="scientific">Pseudonocardia hydrocarbonoxydans</name>
    <dbReference type="NCBI Taxonomy" id="76726"/>
    <lineage>
        <taxon>Bacteria</taxon>
        <taxon>Bacillati</taxon>
        <taxon>Actinomycetota</taxon>
        <taxon>Actinomycetes</taxon>
        <taxon>Pseudonocardiales</taxon>
        <taxon>Pseudonocardiaceae</taxon>
        <taxon>Pseudonocardia</taxon>
    </lineage>
</organism>
<dbReference type="RefSeq" id="WP_141277057.1">
    <property type="nucleotide sequence ID" value="NZ_BAAARZ010000041.1"/>
</dbReference>
<keyword evidence="4" id="KW-1185">Reference proteome</keyword>
<evidence type="ECO:0000256" key="1">
    <source>
        <dbReference type="SAM" id="Phobius"/>
    </source>
</evidence>
<comment type="caution">
    <text evidence="3">The sequence shown here is derived from an EMBL/GenBank/DDBJ whole genome shotgun (WGS) entry which is preliminary data.</text>
</comment>
<reference evidence="3 4" key="1">
    <citation type="submission" date="2019-06" db="EMBL/GenBank/DDBJ databases">
        <title>Whole genome shotgun sequence of Pseudonocardia hydrocarbonoxydans NBRC 14498.</title>
        <authorList>
            <person name="Hosoyama A."/>
            <person name="Uohara A."/>
            <person name="Ohji S."/>
            <person name="Ichikawa N."/>
        </authorList>
    </citation>
    <scope>NUCLEOTIDE SEQUENCE [LARGE SCALE GENOMIC DNA]</scope>
    <source>
        <strain evidence="3 4">NBRC 14498</strain>
    </source>
</reference>
<keyword evidence="1" id="KW-0472">Membrane</keyword>
<keyword evidence="1" id="KW-1133">Transmembrane helix</keyword>
<name>A0A4Y3WIA9_9PSEU</name>
<feature type="domain" description="DUF6286" evidence="2">
    <location>
        <begin position="70"/>
        <end position="173"/>
    </location>
</feature>
<keyword evidence="1" id="KW-0812">Transmembrane</keyword>
<dbReference type="EMBL" id="BJNG01000005">
    <property type="protein sequence ID" value="GEC18475.1"/>
    <property type="molecule type" value="Genomic_DNA"/>
</dbReference>
<accession>A0A4Y3WIA9</accession>
<evidence type="ECO:0000313" key="3">
    <source>
        <dbReference type="EMBL" id="GEC18475.1"/>
    </source>
</evidence>
<evidence type="ECO:0000259" key="2">
    <source>
        <dbReference type="Pfam" id="PF19803"/>
    </source>
</evidence>
<dbReference type="AlphaFoldDB" id="A0A4Y3WIA9"/>
<proteinExistence type="predicted"/>
<dbReference type="InterPro" id="IPR046253">
    <property type="entry name" value="DUF6286"/>
</dbReference>
<protein>
    <recommendedName>
        <fullName evidence="2">DUF6286 domain-containing protein</fullName>
    </recommendedName>
</protein>
<dbReference type="Pfam" id="PF19803">
    <property type="entry name" value="DUF6286"/>
    <property type="match status" value="1"/>
</dbReference>
<evidence type="ECO:0000313" key="4">
    <source>
        <dbReference type="Proteomes" id="UP000320338"/>
    </source>
</evidence>
<dbReference type="OrthoDB" id="5191564at2"/>